<dbReference type="PANTHER" id="PTHR30105">
    <property type="entry name" value="UNCHARACTERIZED YIBQ-RELATED"/>
    <property type="match status" value="1"/>
</dbReference>
<feature type="region of interest" description="Disordered" evidence="1">
    <location>
        <begin position="49"/>
        <end position="161"/>
    </location>
</feature>
<dbReference type="InterPro" id="IPR006837">
    <property type="entry name" value="Divergent_DAC"/>
</dbReference>
<feature type="region of interest" description="Disordered" evidence="1">
    <location>
        <begin position="180"/>
        <end position="244"/>
    </location>
</feature>
<sequence>MNARHRSSGIGITIVRFLGGAVVAMAAAVVAFTVFSGLTEIPERTPFATSTDVAGRPASPGATVPGTLEQPVASAPATAPGAPGGVAAPRPSSGGTAPGASLPEIAGTESSGLGGNLGASGAQPAPSAPLSLAPAQPSALGAPGAPGADAGAQSELAPPADVDDARNQLAILLGDAPVAPQGEAAPSADGAALAPAAPSPGAETAALPAEAPASPEPAPSAPVEAPAVAEPAEAAEPAEPPAPELALAGPALEVNARDVDLPAGVPAIAFVVSDAAEPGGLTPEMLAGLPFPITLGIVPGDDAAAALAEAAREAGHEVVVQLPTDTLGGRVAESDALLTDLDADAASRRALAALAALPQGVAVSAYPSSAGQAAGDAVMALLAQHGFGYLENRAVAGGAAELGARRAGVPFAAADRSVSRRSTPSQLAQQVEAATADAAKGTPQIVLVPATAEALRALVAWSLQRGGQVRPVPLSAVLRARSG</sequence>
<evidence type="ECO:0000256" key="1">
    <source>
        <dbReference type="SAM" id="MobiDB-lite"/>
    </source>
</evidence>
<dbReference type="RefSeq" id="WP_200608454.1">
    <property type="nucleotide sequence ID" value="NZ_JAEHHL010000002.1"/>
</dbReference>
<dbReference type="GO" id="GO:0005975">
    <property type="term" value="P:carbohydrate metabolic process"/>
    <property type="evidence" value="ECO:0007669"/>
    <property type="project" value="InterPro"/>
</dbReference>
<dbReference type="EMBL" id="JAEHHL010000002">
    <property type="protein sequence ID" value="MBK0398813.1"/>
    <property type="molecule type" value="Genomic_DNA"/>
</dbReference>
<dbReference type="Proteomes" id="UP000655420">
    <property type="component" value="Unassembled WGS sequence"/>
</dbReference>
<feature type="compositionally biased region" description="Low complexity" evidence="1">
    <location>
        <begin position="221"/>
        <end position="237"/>
    </location>
</feature>
<gene>
    <name evidence="3" type="ORF">H0I76_06405</name>
</gene>
<dbReference type="PANTHER" id="PTHR30105:SF2">
    <property type="entry name" value="DIVERGENT POLYSACCHARIDE DEACETYLASE SUPERFAMILY"/>
    <property type="match status" value="1"/>
</dbReference>
<feature type="transmembrane region" description="Helical" evidence="2">
    <location>
        <begin position="12"/>
        <end position="35"/>
    </location>
</feature>
<dbReference type="SUPFAM" id="SSF88713">
    <property type="entry name" value="Glycoside hydrolase/deacetylase"/>
    <property type="match status" value="1"/>
</dbReference>
<dbReference type="InterPro" id="IPR011330">
    <property type="entry name" value="Glyco_hydro/deAcase_b/a-brl"/>
</dbReference>
<organism evidence="3 4">
    <name type="scientific">Thermohalobaculum xanthum</name>
    <dbReference type="NCBI Taxonomy" id="2753746"/>
    <lineage>
        <taxon>Bacteria</taxon>
        <taxon>Pseudomonadati</taxon>
        <taxon>Pseudomonadota</taxon>
        <taxon>Alphaproteobacteria</taxon>
        <taxon>Rhodobacterales</taxon>
        <taxon>Paracoccaceae</taxon>
        <taxon>Thermohalobaculum</taxon>
    </lineage>
</organism>
<keyword evidence="2" id="KW-1133">Transmembrane helix</keyword>
<evidence type="ECO:0000313" key="4">
    <source>
        <dbReference type="Proteomes" id="UP000655420"/>
    </source>
</evidence>
<evidence type="ECO:0000313" key="3">
    <source>
        <dbReference type="EMBL" id="MBK0398813.1"/>
    </source>
</evidence>
<keyword evidence="2" id="KW-0812">Transmembrane</keyword>
<evidence type="ECO:0000256" key="2">
    <source>
        <dbReference type="SAM" id="Phobius"/>
    </source>
</evidence>
<feature type="compositionally biased region" description="Low complexity" evidence="1">
    <location>
        <begin position="71"/>
        <end position="95"/>
    </location>
</feature>
<proteinExistence type="predicted"/>
<dbReference type="Gene3D" id="3.20.20.370">
    <property type="entry name" value="Glycoside hydrolase/deacetylase"/>
    <property type="match status" value="1"/>
</dbReference>
<reference evidence="3" key="1">
    <citation type="submission" date="2020-12" db="EMBL/GenBank/DDBJ databases">
        <title>Bacterial taxonomy.</title>
        <authorList>
            <person name="Pan X."/>
        </authorList>
    </citation>
    <scope>NUCLEOTIDE SEQUENCE</scope>
    <source>
        <strain evidence="3">M0105</strain>
    </source>
</reference>
<feature type="compositionally biased region" description="Low complexity" evidence="1">
    <location>
        <begin position="119"/>
        <end position="154"/>
    </location>
</feature>
<feature type="compositionally biased region" description="Low complexity" evidence="1">
    <location>
        <begin position="184"/>
        <end position="213"/>
    </location>
</feature>
<keyword evidence="2" id="KW-0472">Membrane</keyword>
<dbReference type="AlphaFoldDB" id="A0A8J7M5U0"/>
<protein>
    <submittedName>
        <fullName evidence="3">Divergent polysaccharide deacetylase family protein</fullName>
    </submittedName>
</protein>
<accession>A0A8J7M5U0</accession>
<dbReference type="Pfam" id="PF04748">
    <property type="entry name" value="Polysacc_deac_2"/>
    <property type="match status" value="1"/>
</dbReference>
<name>A0A8J7M5U0_9RHOB</name>
<keyword evidence="4" id="KW-1185">Reference proteome</keyword>
<comment type="caution">
    <text evidence="3">The sequence shown here is derived from an EMBL/GenBank/DDBJ whole genome shotgun (WGS) entry which is preliminary data.</text>
</comment>